<dbReference type="AlphaFoldDB" id="A0A3A1QXS8"/>
<dbReference type="Gene3D" id="3.40.50.1240">
    <property type="entry name" value="Phosphoglycerate mutase-like"/>
    <property type="match status" value="1"/>
</dbReference>
<protein>
    <submittedName>
        <fullName evidence="1">Histidine phosphatase family protein</fullName>
    </submittedName>
</protein>
<evidence type="ECO:0000313" key="2">
    <source>
        <dbReference type="Proteomes" id="UP000265801"/>
    </source>
</evidence>
<dbReference type="SMART" id="SM00855">
    <property type="entry name" value="PGAM"/>
    <property type="match status" value="1"/>
</dbReference>
<keyword evidence="2" id="KW-1185">Reference proteome</keyword>
<dbReference type="RefSeq" id="WP_119546959.1">
    <property type="nucleotide sequence ID" value="NZ_QXIR01000013.1"/>
</dbReference>
<dbReference type="SUPFAM" id="SSF53254">
    <property type="entry name" value="Phosphoglycerate mutase-like"/>
    <property type="match status" value="1"/>
</dbReference>
<accession>A0A3A1QXS8</accession>
<gene>
    <name evidence="1" type="ORF">D3H55_10980</name>
</gene>
<dbReference type="InterPro" id="IPR050275">
    <property type="entry name" value="PGM_Phosphatase"/>
</dbReference>
<dbReference type="EMBL" id="QXIR01000013">
    <property type="protein sequence ID" value="RIW33601.1"/>
    <property type="molecule type" value="Genomic_DNA"/>
</dbReference>
<dbReference type="InterPro" id="IPR029033">
    <property type="entry name" value="His_PPase_superfam"/>
</dbReference>
<proteinExistence type="predicted"/>
<comment type="caution">
    <text evidence="1">The sequence shown here is derived from an EMBL/GenBank/DDBJ whole genome shotgun (WGS) entry which is preliminary data.</text>
</comment>
<dbReference type="InterPro" id="IPR013078">
    <property type="entry name" value="His_Pase_superF_clade-1"/>
</dbReference>
<evidence type="ECO:0000313" key="1">
    <source>
        <dbReference type="EMBL" id="RIW33601.1"/>
    </source>
</evidence>
<organism evidence="1 2">
    <name type="scientific">Bacillus salacetis</name>
    <dbReference type="NCBI Taxonomy" id="2315464"/>
    <lineage>
        <taxon>Bacteria</taxon>
        <taxon>Bacillati</taxon>
        <taxon>Bacillota</taxon>
        <taxon>Bacilli</taxon>
        <taxon>Bacillales</taxon>
        <taxon>Bacillaceae</taxon>
        <taxon>Bacillus</taxon>
    </lineage>
</organism>
<dbReference type="Pfam" id="PF00300">
    <property type="entry name" value="His_Phos_1"/>
    <property type="match status" value="1"/>
</dbReference>
<dbReference type="PANTHER" id="PTHR48100:SF1">
    <property type="entry name" value="HISTIDINE PHOSPHATASE FAMILY PROTEIN-RELATED"/>
    <property type="match status" value="1"/>
</dbReference>
<sequence length="181" mass="20555">MKDLYIVRHAKAEGQPPWAKLTDLGEDQAKMLVRFFEGREVDAVYSSPFLRAVKTIEPLAADRGLPIIQDERLGERVLSGTNLDDWMMHLERSFEDFEYVLDGGESNRAAYERASSFIEELIKSDHECVIAVSHGNLATLLLKFFAASFGYKELLELSNPDVYHINFAADTPSVNRIWEEA</sequence>
<dbReference type="PANTHER" id="PTHR48100">
    <property type="entry name" value="BROAD-SPECIFICITY PHOSPHATASE YOR283W-RELATED"/>
    <property type="match status" value="1"/>
</dbReference>
<dbReference type="GO" id="GO:0016791">
    <property type="term" value="F:phosphatase activity"/>
    <property type="evidence" value="ECO:0007669"/>
    <property type="project" value="TreeGrafter"/>
</dbReference>
<name>A0A3A1QXS8_9BACI</name>
<reference evidence="1 2" key="1">
    <citation type="submission" date="2018-09" db="EMBL/GenBank/DDBJ databases">
        <title>Bacillus saliacetes sp. nov., isolated from Thai shrimp paste (Ka-pi).</title>
        <authorList>
            <person name="Daroonpunt R."/>
            <person name="Tanasupawat S."/>
            <person name="Yiamsombut S."/>
        </authorList>
    </citation>
    <scope>NUCLEOTIDE SEQUENCE [LARGE SCALE GENOMIC DNA]</scope>
    <source>
        <strain evidence="1 2">SKP7-4</strain>
    </source>
</reference>
<dbReference type="OrthoDB" id="512570at2"/>
<dbReference type="Proteomes" id="UP000265801">
    <property type="component" value="Unassembled WGS sequence"/>
</dbReference>
<dbReference type="GO" id="GO:0005737">
    <property type="term" value="C:cytoplasm"/>
    <property type="evidence" value="ECO:0007669"/>
    <property type="project" value="TreeGrafter"/>
</dbReference>
<dbReference type="CDD" id="cd07067">
    <property type="entry name" value="HP_PGM_like"/>
    <property type="match status" value="1"/>
</dbReference>